<feature type="region of interest" description="Disordered" evidence="1">
    <location>
        <begin position="213"/>
        <end position="236"/>
    </location>
</feature>
<dbReference type="AlphaFoldDB" id="X6LNN2"/>
<feature type="non-terminal residue" evidence="2">
    <location>
        <position position="1"/>
    </location>
</feature>
<evidence type="ECO:0000313" key="3">
    <source>
        <dbReference type="Proteomes" id="UP000023152"/>
    </source>
</evidence>
<sequence>GLKNFFSDVRFVEIEKKGTPTHSENENEKDKKPSVQNVMNVCNVDETKAREMMQSFESLFAVLDSESVLAEKDVLGSFVITFETMEPAKQVLLFNGLFILDKPISVEIIAADNDNDNNNDVEIIRDAHVAQNNNEKKKSQHDFLFHDDADNSNNNNNNIITITMIGWLIASAPHQTNTRIYIMYKYLLLLSFCMYIATPSATIQAESGIGVLRQGQSKQPKKKKNKHTNSNDSDNETLARLVESMNKLTSAVNSFNESANQLSQSVMQWSMHTSQMQHPAMRMPNPLILFYVTPVTFFKKKGSIGTFYDFEIKKI</sequence>
<proteinExistence type="predicted"/>
<organism evidence="2 3">
    <name type="scientific">Reticulomyxa filosa</name>
    <dbReference type="NCBI Taxonomy" id="46433"/>
    <lineage>
        <taxon>Eukaryota</taxon>
        <taxon>Sar</taxon>
        <taxon>Rhizaria</taxon>
        <taxon>Retaria</taxon>
        <taxon>Foraminifera</taxon>
        <taxon>Monothalamids</taxon>
        <taxon>Reticulomyxidae</taxon>
        <taxon>Reticulomyxa</taxon>
    </lineage>
</organism>
<evidence type="ECO:0000256" key="1">
    <source>
        <dbReference type="SAM" id="MobiDB-lite"/>
    </source>
</evidence>
<comment type="caution">
    <text evidence="2">The sequence shown here is derived from an EMBL/GenBank/DDBJ whole genome shotgun (WGS) entry which is preliminary data.</text>
</comment>
<accession>X6LNN2</accession>
<name>X6LNN2_RETFI</name>
<dbReference type="EMBL" id="ASPP01033009">
    <property type="protein sequence ID" value="ETO03538.1"/>
    <property type="molecule type" value="Genomic_DNA"/>
</dbReference>
<reference evidence="2 3" key="1">
    <citation type="journal article" date="2013" name="Curr. Biol.">
        <title>The Genome of the Foraminiferan Reticulomyxa filosa.</title>
        <authorList>
            <person name="Glockner G."/>
            <person name="Hulsmann N."/>
            <person name="Schleicher M."/>
            <person name="Noegel A.A."/>
            <person name="Eichinger L."/>
            <person name="Gallinger C."/>
            <person name="Pawlowski J."/>
            <person name="Sierra R."/>
            <person name="Euteneuer U."/>
            <person name="Pillet L."/>
            <person name="Moustafa A."/>
            <person name="Platzer M."/>
            <person name="Groth M."/>
            <person name="Szafranski K."/>
            <person name="Schliwa M."/>
        </authorList>
    </citation>
    <scope>NUCLEOTIDE SEQUENCE [LARGE SCALE GENOMIC DNA]</scope>
</reference>
<dbReference type="Proteomes" id="UP000023152">
    <property type="component" value="Unassembled WGS sequence"/>
</dbReference>
<gene>
    <name evidence="2" type="ORF">RFI_33864</name>
</gene>
<evidence type="ECO:0000313" key="2">
    <source>
        <dbReference type="EMBL" id="ETO03538.1"/>
    </source>
</evidence>
<keyword evidence="3" id="KW-1185">Reference proteome</keyword>
<protein>
    <submittedName>
        <fullName evidence="2">Uncharacterized protein</fullName>
    </submittedName>
</protein>